<dbReference type="EMBL" id="LGTQ01000005">
    <property type="protein sequence ID" value="KPM49726.1"/>
    <property type="molecule type" value="Genomic_DNA"/>
</dbReference>
<accession>A0A0P7C822</accession>
<dbReference type="Gene3D" id="3.90.1150.10">
    <property type="entry name" value="Aspartate Aminotransferase, domain 1"/>
    <property type="match status" value="1"/>
</dbReference>
<dbReference type="InterPro" id="IPR015424">
    <property type="entry name" value="PyrdxlP-dep_Trfase"/>
</dbReference>
<dbReference type="GO" id="GO:0004021">
    <property type="term" value="F:L-alanine:2-oxoglutarate aminotransferase activity"/>
    <property type="evidence" value="ECO:0007669"/>
    <property type="project" value="UniProtKB-EC"/>
</dbReference>
<dbReference type="InterPro" id="IPR015421">
    <property type="entry name" value="PyrdxlP-dep_Trfase_major"/>
</dbReference>
<gene>
    <name evidence="8" type="ORF">AFM12_03850</name>
</gene>
<dbReference type="InterPro" id="IPR051926">
    <property type="entry name" value="Ala_Aminotransferase"/>
</dbReference>
<comment type="similarity">
    <text evidence="2">Belongs to the class-I pyridoxal-phosphate-dependent aminotransferase family.</text>
</comment>
<dbReference type="Gene3D" id="3.40.640.10">
    <property type="entry name" value="Type I PLP-dependent aspartate aminotransferase-like (Major domain)"/>
    <property type="match status" value="1"/>
</dbReference>
<keyword evidence="4 8" id="KW-0808">Transferase</keyword>
<dbReference type="PATRIC" id="fig|1605367.3.peg.2118"/>
<dbReference type="EC" id="2.6.1.2" evidence="6"/>
<comment type="cofactor">
    <cofactor evidence="1">
        <name>pyridoxal 5'-phosphate</name>
        <dbReference type="ChEBI" id="CHEBI:597326"/>
    </cofactor>
</comment>
<dbReference type="InterPro" id="IPR015422">
    <property type="entry name" value="PyrdxlP-dep_Trfase_small"/>
</dbReference>
<evidence type="ECO:0000256" key="3">
    <source>
        <dbReference type="ARBA" id="ARBA00022576"/>
    </source>
</evidence>
<feature type="domain" description="Aminotransferase class I/classII large" evidence="7">
    <location>
        <begin position="33"/>
        <end position="391"/>
    </location>
</feature>
<keyword evidence="5" id="KW-0663">Pyridoxal phosphate</keyword>
<comment type="caution">
    <text evidence="8">The sequence shown here is derived from an EMBL/GenBank/DDBJ whole genome shotgun (WGS) entry which is preliminary data.</text>
</comment>
<proteinExistence type="inferred from homology"/>
<evidence type="ECO:0000256" key="6">
    <source>
        <dbReference type="ARBA" id="ARBA00026106"/>
    </source>
</evidence>
<evidence type="ECO:0000313" key="9">
    <source>
        <dbReference type="Proteomes" id="UP000050454"/>
    </source>
</evidence>
<evidence type="ECO:0000313" key="8">
    <source>
        <dbReference type="EMBL" id="KPM49726.1"/>
    </source>
</evidence>
<sequence length="409" mass="45757">MNYLKSERLNRLSYAIRGPIFDKAQQLEAQGHKIINLNIGNPAPFGFDVPDEIMEDMILNLRNAQGYCHHLGIFSARKAIMHYTQQVGIKDVRIEDIFIGNGVSELIVMTMQALLNPGDEILIPSPDYPLWTTAVGLSGGTPVHYICDEESDWNPDVNDIARKITSRTKGIVLINPNNPTGAVYEKDVLEQIVKLAADNNLMVFSDEIYDKILYDGHKHTPTASLREDVFFMTFGGLSKNYRATGFRGGWVIASGAKEKAKSYLEGLNLLASMRLCANVPTQYAIQTALGGYQSIDDLVGEEGRLRKQRDLVHYKLTDIPGITCVKPKGSMYVFPKIDLKKFNIESDEQFTLDLLTEHHVLVVPGSGFNTFDKSHFRVVFLPNADTLNKAIGEIENMLEERRLPVPALV</sequence>
<evidence type="ECO:0000259" key="7">
    <source>
        <dbReference type="Pfam" id="PF00155"/>
    </source>
</evidence>
<keyword evidence="9" id="KW-1185">Reference proteome</keyword>
<dbReference type="CDD" id="cd00609">
    <property type="entry name" value="AAT_like"/>
    <property type="match status" value="1"/>
</dbReference>
<evidence type="ECO:0000256" key="1">
    <source>
        <dbReference type="ARBA" id="ARBA00001933"/>
    </source>
</evidence>
<dbReference type="Pfam" id="PF00155">
    <property type="entry name" value="Aminotran_1_2"/>
    <property type="match status" value="1"/>
</dbReference>
<dbReference type="STRING" id="1605367.AFM12_03850"/>
<evidence type="ECO:0000256" key="2">
    <source>
        <dbReference type="ARBA" id="ARBA00007441"/>
    </source>
</evidence>
<reference evidence="8 9" key="1">
    <citation type="submission" date="2015-07" db="EMBL/GenBank/DDBJ databases">
        <title>The draft genome sequence of Leadbetterella sp. JN14-9.</title>
        <authorList>
            <person name="Liu Y."/>
            <person name="Du J."/>
            <person name="Shao Z."/>
        </authorList>
    </citation>
    <scope>NUCLEOTIDE SEQUENCE [LARGE SCALE GENOMIC DNA]</scope>
    <source>
        <strain evidence="8 9">JN14-9</strain>
    </source>
</reference>
<evidence type="ECO:0000256" key="4">
    <source>
        <dbReference type="ARBA" id="ARBA00022679"/>
    </source>
</evidence>
<dbReference type="PANTHER" id="PTHR43488">
    <property type="entry name" value="GLUTAMATE-PYRUVATE AMINOTRANSFERASE ALAA"/>
    <property type="match status" value="1"/>
</dbReference>
<organism evidence="8 9">
    <name type="scientific">Jiulongibacter sediminis</name>
    <dbReference type="NCBI Taxonomy" id="1605367"/>
    <lineage>
        <taxon>Bacteria</taxon>
        <taxon>Pseudomonadati</taxon>
        <taxon>Bacteroidota</taxon>
        <taxon>Cytophagia</taxon>
        <taxon>Cytophagales</taxon>
        <taxon>Leadbetterellaceae</taxon>
        <taxon>Jiulongibacter</taxon>
    </lineage>
</organism>
<protein>
    <recommendedName>
        <fullName evidence="6">alanine transaminase</fullName>
        <ecNumber evidence="6">2.6.1.2</ecNumber>
    </recommendedName>
</protein>
<keyword evidence="3 8" id="KW-0032">Aminotransferase</keyword>
<name>A0A0P7C822_9BACT</name>
<dbReference type="SUPFAM" id="SSF53383">
    <property type="entry name" value="PLP-dependent transferases"/>
    <property type="match status" value="1"/>
</dbReference>
<dbReference type="OrthoDB" id="9802328at2"/>
<evidence type="ECO:0000256" key="5">
    <source>
        <dbReference type="ARBA" id="ARBA00022898"/>
    </source>
</evidence>
<dbReference type="AlphaFoldDB" id="A0A0P7C822"/>
<dbReference type="GO" id="GO:0030170">
    <property type="term" value="F:pyridoxal phosphate binding"/>
    <property type="evidence" value="ECO:0007669"/>
    <property type="project" value="InterPro"/>
</dbReference>
<dbReference type="InterPro" id="IPR004839">
    <property type="entry name" value="Aminotransferase_I/II_large"/>
</dbReference>
<dbReference type="Proteomes" id="UP000050454">
    <property type="component" value="Unassembled WGS sequence"/>
</dbReference>
<dbReference type="RefSeq" id="WP_055144079.1">
    <property type="nucleotide sequence ID" value="NZ_JXSZ01000005.1"/>
</dbReference>
<dbReference type="PANTHER" id="PTHR43488:SF2">
    <property type="entry name" value="GLUTAMATE-PYRUVATE AMINOTRANSFERASE ALAA"/>
    <property type="match status" value="1"/>
</dbReference>